<gene>
    <name evidence="1" type="ORF">BKA67DRAFT_565678</name>
</gene>
<dbReference type="AlphaFoldDB" id="A0A9P8UL77"/>
<name>A0A9P8UL77_9PEZI</name>
<organism evidence="1 2">
    <name type="scientific">Truncatella angustata</name>
    <dbReference type="NCBI Taxonomy" id="152316"/>
    <lineage>
        <taxon>Eukaryota</taxon>
        <taxon>Fungi</taxon>
        <taxon>Dikarya</taxon>
        <taxon>Ascomycota</taxon>
        <taxon>Pezizomycotina</taxon>
        <taxon>Sordariomycetes</taxon>
        <taxon>Xylariomycetidae</taxon>
        <taxon>Amphisphaeriales</taxon>
        <taxon>Sporocadaceae</taxon>
        <taxon>Truncatella</taxon>
    </lineage>
</organism>
<accession>A0A9P8UL77</accession>
<dbReference type="Proteomes" id="UP000758603">
    <property type="component" value="Unassembled WGS sequence"/>
</dbReference>
<evidence type="ECO:0000313" key="1">
    <source>
        <dbReference type="EMBL" id="KAH6654595.1"/>
    </source>
</evidence>
<sequence>MLKLLSVLHTWQPTGCLGLELSAFPPPATRNTGSRTIILDSNMKMTEIWSNSR</sequence>
<proteinExistence type="predicted"/>
<keyword evidence="2" id="KW-1185">Reference proteome</keyword>
<evidence type="ECO:0000313" key="2">
    <source>
        <dbReference type="Proteomes" id="UP000758603"/>
    </source>
</evidence>
<dbReference type="RefSeq" id="XP_045958865.1">
    <property type="nucleotide sequence ID" value="XM_046102825.1"/>
</dbReference>
<reference evidence="1" key="1">
    <citation type="journal article" date="2021" name="Nat. Commun.">
        <title>Genetic determinants of endophytism in the Arabidopsis root mycobiome.</title>
        <authorList>
            <person name="Mesny F."/>
            <person name="Miyauchi S."/>
            <person name="Thiergart T."/>
            <person name="Pickel B."/>
            <person name="Atanasova L."/>
            <person name="Karlsson M."/>
            <person name="Huettel B."/>
            <person name="Barry K.W."/>
            <person name="Haridas S."/>
            <person name="Chen C."/>
            <person name="Bauer D."/>
            <person name="Andreopoulos W."/>
            <person name="Pangilinan J."/>
            <person name="LaButti K."/>
            <person name="Riley R."/>
            <person name="Lipzen A."/>
            <person name="Clum A."/>
            <person name="Drula E."/>
            <person name="Henrissat B."/>
            <person name="Kohler A."/>
            <person name="Grigoriev I.V."/>
            <person name="Martin F.M."/>
            <person name="Hacquard S."/>
        </authorList>
    </citation>
    <scope>NUCLEOTIDE SEQUENCE</scope>
    <source>
        <strain evidence="1">MPI-SDFR-AT-0073</strain>
    </source>
</reference>
<dbReference type="EMBL" id="JAGPXC010000004">
    <property type="protein sequence ID" value="KAH6654595.1"/>
    <property type="molecule type" value="Genomic_DNA"/>
</dbReference>
<protein>
    <submittedName>
        <fullName evidence="1">Uncharacterized protein</fullName>
    </submittedName>
</protein>
<dbReference type="GeneID" id="70131717"/>
<comment type="caution">
    <text evidence="1">The sequence shown here is derived from an EMBL/GenBank/DDBJ whole genome shotgun (WGS) entry which is preliminary data.</text>
</comment>